<keyword evidence="2" id="KW-1185">Reference proteome</keyword>
<proteinExistence type="predicted"/>
<reference evidence="1 2" key="1">
    <citation type="submission" date="2018-08" db="EMBL/GenBank/DDBJ databases">
        <title>Genomic taxonomy of the Vibrionaceae family.</title>
        <authorList>
            <person name="Gomez-Gil B."/>
            <person name="Tanaka M."/>
            <person name="Sawabe T."/>
            <person name="Enciso-Ibarra K."/>
        </authorList>
    </citation>
    <scope>NUCLEOTIDE SEQUENCE [LARGE SCALE GENOMIC DNA]</scope>
    <source>
        <strain evidence="1 2">CAIM 1831</strain>
    </source>
</reference>
<accession>A0ABM6YWA8</accession>
<sequence length="263" mass="30394">MVLAKQFGRFVLSLSLVSLPGCQLLQLVDTDETPTSVMMIDHEQSIQVINKQMAQYLSEDGRESFLNQMLVALESDNRDRFKGKDPETYSWWNILVQPNQWKEAEIKQATVKGVDTSYHFEFMDVPYRAKTTLHLLAHPDTNSFRVGELSKDEDFNAIAKVEGEPWLLVEQDGMVKGYIHQEYARSNVLDHDILSTKPNELLARSENARQITSKSELFGRYTCRDLVYELTKDERVTTASLRACRKQRKIWYIDVPETNTKPL</sequence>
<evidence type="ECO:0000313" key="2">
    <source>
        <dbReference type="Proteomes" id="UP000262832"/>
    </source>
</evidence>
<protein>
    <submittedName>
        <fullName evidence="1">SH3 domain-containing protein</fullName>
    </submittedName>
</protein>
<gene>
    <name evidence="1" type="ORF">D1115_13465</name>
</gene>
<organism evidence="1 2">
    <name type="scientific">Vibrio alfacsensis</name>
    <dbReference type="NCBI Taxonomy" id="1074311"/>
    <lineage>
        <taxon>Bacteria</taxon>
        <taxon>Pseudomonadati</taxon>
        <taxon>Pseudomonadota</taxon>
        <taxon>Gammaproteobacteria</taxon>
        <taxon>Vibrionales</taxon>
        <taxon>Vibrionaceae</taxon>
        <taxon>Vibrio</taxon>
    </lineage>
</organism>
<dbReference type="Proteomes" id="UP000262832">
    <property type="component" value="Chromosome I"/>
</dbReference>
<dbReference type="EMBL" id="CP032093">
    <property type="protein sequence ID" value="AXY01996.1"/>
    <property type="molecule type" value="Genomic_DNA"/>
</dbReference>
<dbReference type="RefSeq" id="WP_128811738.1">
    <property type="nucleotide sequence ID" value="NZ_CP032093.1"/>
</dbReference>
<evidence type="ECO:0000313" key="1">
    <source>
        <dbReference type="EMBL" id="AXY01996.1"/>
    </source>
</evidence>
<name>A0ABM6YWA8_9VIBR</name>